<feature type="transmembrane region" description="Helical" evidence="7">
    <location>
        <begin position="63"/>
        <end position="81"/>
    </location>
</feature>
<dbReference type="GO" id="GO:0006612">
    <property type="term" value="P:protein targeting to membrane"/>
    <property type="evidence" value="ECO:0007669"/>
    <property type="project" value="TreeGrafter"/>
</dbReference>
<dbReference type="InterPro" id="IPR001594">
    <property type="entry name" value="Palmitoyltrfase_DHHC"/>
</dbReference>
<comment type="catalytic activity">
    <reaction evidence="7">
        <text>L-cysteinyl-[protein] + hexadecanoyl-CoA = S-hexadecanoyl-L-cysteinyl-[protein] + CoA</text>
        <dbReference type="Rhea" id="RHEA:36683"/>
        <dbReference type="Rhea" id="RHEA-COMP:10131"/>
        <dbReference type="Rhea" id="RHEA-COMP:11032"/>
        <dbReference type="ChEBI" id="CHEBI:29950"/>
        <dbReference type="ChEBI" id="CHEBI:57287"/>
        <dbReference type="ChEBI" id="CHEBI:57379"/>
        <dbReference type="ChEBI" id="CHEBI:74151"/>
        <dbReference type="EC" id="2.3.1.225"/>
    </reaction>
</comment>
<comment type="subcellular location">
    <subcellularLocation>
        <location evidence="1">Membrane</location>
        <topology evidence="1">Multi-pass membrane protein</topology>
    </subcellularLocation>
</comment>
<dbReference type="Pfam" id="PF01529">
    <property type="entry name" value="DHHC"/>
    <property type="match status" value="1"/>
</dbReference>
<dbReference type="OrthoDB" id="4096362at2759"/>
<protein>
    <recommendedName>
        <fullName evidence="7">Palmitoyltransferase</fullName>
        <ecNumber evidence="7">2.3.1.225</ecNumber>
    </recommendedName>
</protein>
<evidence type="ECO:0000256" key="1">
    <source>
        <dbReference type="ARBA" id="ARBA00004141"/>
    </source>
</evidence>
<comment type="similarity">
    <text evidence="7">Belongs to the DHHC palmitoyltransferase family.</text>
</comment>
<feature type="transmembrane region" description="Helical" evidence="7">
    <location>
        <begin position="93"/>
        <end position="112"/>
    </location>
</feature>
<keyword evidence="3 7" id="KW-0812">Transmembrane</keyword>
<comment type="domain">
    <text evidence="7">The DHHC domain is required for palmitoyltransferase activity.</text>
</comment>
<feature type="compositionally biased region" description="Pro residues" evidence="8">
    <location>
        <begin position="449"/>
        <end position="461"/>
    </location>
</feature>
<evidence type="ECO:0000256" key="8">
    <source>
        <dbReference type="SAM" id="MobiDB-lite"/>
    </source>
</evidence>
<dbReference type="PROSITE" id="PS50216">
    <property type="entry name" value="DHHC"/>
    <property type="match status" value="1"/>
</dbReference>
<feature type="domain" description="Palmitoyltransferase DHHC" evidence="9">
    <location>
        <begin position="163"/>
        <end position="287"/>
    </location>
</feature>
<evidence type="ECO:0000256" key="3">
    <source>
        <dbReference type="ARBA" id="ARBA00022692"/>
    </source>
</evidence>
<dbReference type="GO" id="GO:0005783">
    <property type="term" value="C:endoplasmic reticulum"/>
    <property type="evidence" value="ECO:0007669"/>
    <property type="project" value="TreeGrafter"/>
</dbReference>
<dbReference type="AlphaFoldDB" id="A0A6J2V269"/>
<accession>A0A6J2V269</accession>
<dbReference type="PANTHER" id="PTHR22883">
    <property type="entry name" value="ZINC FINGER DHHC DOMAIN CONTAINING PROTEIN"/>
    <property type="match status" value="1"/>
</dbReference>
<evidence type="ECO:0000313" key="10">
    <source>
        <dbReference type="Proteomes" id="UP000504632"/>
    </source>
</evidence>
<dbReference type="GO" id="GO:0005794">
    <property type="term" value="C:Golgi apparatus"/>
    <property type="evidence" value="ECO:0007669"/>
    <property type="project" value="TreeGrafter"/>
</dbReference>
<keyword evidence="6 7" id="KW-0012">Acyltransferase</keyword>
<dbReference type="GO" id="GO:0019706">
    <property type="term" value="F:protein-cysteine S-palmitoyltransferase activity"/>
    <property type="evidence" value="ECO:0007669"/>
    <property type="project" value="UniProtKB-EC"/>
</dbReference>
<dbReference type="InParanoid" id="A0A6J2V269"/>
<evidence type="ECO:0000256" key="4">
    <source>
        <dbReference type="ARBA" id="ARBA00022989"/>
    </source>
</evidence>
<evidence type="ECO:0000313" key="11">
    <source>
        <dbReference type="RefSeq" id="XP_030627035.1"/>
    </source>
</evidence>
<evidence type="ECO:0000256" key="7">
    <source>
        <dbReference type="RuleBase" id="RU079119"/>
    </source>
</evidence>
<name>A0A6J2V269_CHACN</name>
<dbReference type="GO" id="GO:0016020">
    <property type="term" value="C:membrane"/>
    <property type="evidence" value="ECO:0007669"/>
    <property type="project" value="UniProtKB-SubCell"/>
</dbReference>
<feature type="region of interest" description="Disordered" evidence="8">
    <location>
        <begin position="443"/>
        <end position="464"/>
    </location>
</feature>
<keyword evidence="5 7" id="KW-0472">Membrane</keyword>
<dbReference type="PANTHER" id="PTHR22883:SF28">
    <property type="entry name" value="PALMITOYLTRANSFERASE ZDHHC14"/>
    <property type="match status" value="1"/>
</dbReference>
<dbReference type="EC" id="2.3.1.225" evidence="7"/>
<sequence>MYLKGENEPVRECQYNQICTRTSSPMETPHQKRRKVKRKWQVFPGRNKFYCNGRIMMAKQTGVFYLTMVLILVTSGLFFAFDCPFLASNLTPAIPAIGGVLFFFVMGMLLRASFSDPGVLPRATPDEAADIERQIDAANGPSGPGYRPPPRTREVVINGQTVKLKYCFTCKIFRPPRASHCSLCDNCVERFDHHCPWVGNCVGRRNYRFFYLFIVSLSFLTLFIFAFVITHVILRSNRTGFLSALKDSPASVLEVVVCFFSVWSIVGLSGFHTYLISSNQTTNEDIKGSWSRKRGKDNYNPYSYGNILTNCCSALCGPMPPSLIDRRGFVEPDTPQPVTHSNGTSVYSSNPVHSHVCDQDQCIQSTKFVLQAAATPLLHSQPQVILTGAGAPTLPEGKLSLGGPCTSVGPGQPSLPSSIPSLTCAGELLALRDTDAHCRHHHFISPEETPSPPAHPPPPIPCAAHAAHVHPAQLYDPASQDSLHEDSVRGLVKLSSV</sequence>
<dbReference type="InterPro" id="IPR039859">
    <property type="entry name" value="PFA4/ZDH16/20/ERF2-like"/>
</dbReference>
<evidence type="ECO:0000259" key="9">
    <source>
        <dbReference type="Pfam" id="PF01529"/>
    </source>
</evidence>
<dbReference type="FunCoup" id="A0A6J2V269">
    <property type="interactions" value="713"/>
</dbReference>
<gene>
    <name evidence="11" type="primary">zdhhc14</name>
</gene>
<dbReference type="CTD" id="79683"/>
<dbReference type="RefSeq" id="XP_030627035.1">
    <property type="nucleotide sequence ID" value="XM_030771175.1"/>
</dbReference>
<proteinExistence type="inferred from homology"/>
<keyword evidence="10" id="KW-1185">Reference proteome</keyword>
<evidence type="ECO:0000256" key="6">
    <source>
        <dbReference type="ARBA" id="ARBA00023315"/>
    </source>
</evidence>
<evidence type="ECO:0000256" key="5">
    <source>
        <dbReference type="ARBA" id="ARBA00023136"/>
    </source>
</evidence>
<evidence type="ECO:0000256" key="2">
    <source>
        <dbReference type="ARBA" id="ARBA00022679"/>
    </source>
</evidence>
<feature type="transmembrane region" description="Helical" evidence="7">
    <location>
        <begin position="253"/>
        <end position="277"/>
    </location>
</feature>
<keyword evidence="2 7" id="KW-0808">Transferase</keyword>
<keyword evidence="4 7" id="KW-1133">Transmembrane helix</keyword>
<dbReference type="GeneID" id="115809496"/>
<feature type="transmembrane region" description="Helical" evidence="7">
    <location>
        <begin position="209"/>
        <end position="233"/>
    </location>
</feature>
<organism evidence="10 11">
    <name type="scientific">Chanos chanos</name>
    <name type="common">Milkfish</name>
    <name type="synonym">Mugil chanos</name>
    <dbReference type="NCBI Taxonomy" id="29144"/>
    <lineage>
        <taxon>Eukaryota</taxon>
        <taxon>Metazoa</taxon>
        <taxon>Chordata</taxon>
        <taxon>Craniata</taxon>
        <taxon>Vertebrata</taxon>
        <taxon>Euteleostomi</taxon>
        <taxon>Actinopterygii</taxon>
        <taxon>Neopterygii</taxon>
        <taxon>Teleostei</taxon>
        <taxon>Ostariophysi</taxon>
        <taxon>Gonorynchiformes</taxon>
        <taxon>Chanidae</taxon>
        <taxon>Chanos</taxon>
    </lineage>
</organism>
<reference evidence="11" key="1">
    <citation type="submission" date="2025-08" db="UniProtKB">
        <authorList>
            <consortium name="RefSeq"/>
        </authorList>
    </citation>
    <scope>IDENTIFICATION</scope>
</reference>
<dbReference type="Proteomes" id="UP000504632">
    <property type="component" value="Chromosome 4"/>
</dbReference>